<dbReference type="GO" id="GO:0050832">
    <property type="term" value="P:defense response to fungus"/>
    <property type="evidence" value="ECO:0007669"/>
    <property type="project" value="UniProtKB-KW"/>
</dbReference>
<dbReference type="Proteomes" id="UP000077755">
    <property type="component" value="Chromosome 4"/>
</dbReference>
<evidence type="ECO:0000256" key="1">
    <source>
        <dbReference type="ARBA" id="ARBA00006722"/>
    </source>
</evidence>
<evidence type="ECO:0008006" key="9">
    <source>
        <dbReference type="Google" id="ProtNLM"/>
    </source>
</evidence>
<feature type="signal peptide" evidence="6">
    <location>
        <begin position="1"/>
        <end position="21"/>
    </location>
</feature>
<keyword evidence="5" id="KW-1015">Disulfide bond</keyword>
<sequence length="74" mass="8257">MAKLHCLCFCLLALFLSETLTTNKVGAAVCPDFITIVKCKYSDCNKICFDRHKQGSTGFCVGRSACSCFYRCDR</sequence>
<keyword evidence="3" id="KW-0295">Fungicide</keyword>
<evidence type="ECO:0000256" key="5">
    <source>
        <dbReference type="ARBA" id="ARBA00023157"/>
    </source>
</evidence>
<accession>A0AAF1AXA9</accession>
<evidence type="ECO:0000256" key="6">
    <source>
        <dbReference type="SAM" id="SignalP"/>
    </source>
</evidence>
<keyword evidence="4" id="KW-0611">Plant defense</keyword>
<dbReference type="Pfam" id="PF07333">
    <property type="entry name" value="SLR1-BP"/>
    <property type="match status" value="1"/>
</dbReference>
<organism evidence="7 8">
    <name type="scientific">Daucus carota subsp. sativus</name>
    <name type="common">Carrot</name>
    <dbReference type="NCBI Taxonomy" id="79200"/>
    <lineage>
        <taxon>Eukaryota</taxon>
        <taxon>Viridiplantae</taxon>
        <taxon>Streptophyta</taxon>
        <taxon>Embryophyta</taxon>
        <taxon>Tracheophyta</taxon>
        <taxon>Spermatophyta</taxon>
        <taxon>Magnoliopsida</taxon>
        <taxon>eudicotyledons</taxon>
        <taxon>Gunneridae</taxon>
        <taxon>Pentapetalae</taxon>
        <taxon>asterids</taxon>
        <taxon>campanulids</taxon>
        <taxon>Apiales</taxon>
        <taxon>Apiaceae</taxon>
        <taxon>Apioideae</taxon>
        <taxon>Scandiceae</taxon>
        <taxon>Daucinae</taxon>
        <taxon>Daucus</taxon>
        <taxon>Daucus sect. Daucus</taxon>
    </lineage>
</organism>
<evidence type="ECO:0000256" key="2">
    <source>
        <dbReference type="ARBA" id="ARBA00022529"/>
    </source>
</evidence>
<reference evidence="7" key="2">
    <citation type="submission" date="2022-03" db="EMBL/GenBank/DDBJ databases">
        <title>Draft title - Genomic analysis of global carrot germplasm unveils the trajectory of domestication and the origin of high carotenoid orange carrot.</title>
        <authorList>
            <person name="Iorizzo M."/>
            <person name="Ellison S."/>
            <person name="Senalik D."/>
            <person name="Macko-Podgorni A."/>
            <person name="Grzebelus D."/>
            <person name="Bostan H."/>
            <person name="Rolling W."/>
            <person name="Curaba J."/>
            <person name="Simon P."/>
        </authorList>
    </citation>
    <scope>NUCLEOTIDE SEQUENCE</scope>
    <source>
        <tissue evidence="7">Leaf</tissue>
    </source>
</reference>
<gene>
    <name evidence="7" type="ORF">DCAR_0418254</name>
</gene>
<evidence type="ECO:0000313" key="7">
    <source>
        <dbReference type="EMBL" id="WOG98908.1"/>
    </source>
</evidence>
<dbReference type="EMBL" id="CP093346">
    <property type="protein sequence ID" value="WOG98908.1"/>
    <property type="molecule type" value="Genomic_DNA"/>
</dbReference>
<dbReference type="GO" id="GO:0031640">
    <property type="term" value="P:killing of cells of another organism"/>
    <property type="evidence" value="ECO:0007669"/>
    <property type="project" value="UniProtKB-KW"/>
</dbReference>
<comment type="similarity">
    <text evidence="1">Belongs to the DEFL family.</text>
</comment>
<dbReference type="AlphaFoldDB" id="A0AAF1AXA9"/>
<reference evidence="7" key="1">
    <citation type="journal article" date="2016" name="Nat. Genet.">
        <title>A high-quality carrot genome assembly provides new insights into carotenoid accumulation and asterid genome evolution.</title>
        <authorList>
            <person name="Iorizzo M."/>
            <person name="Ellison S."/>
            <person name="Senalik D."/>
            <person name="Zeng P."/>
            <person name="Satapoomin P."/>
            <person name="Huang J."/>
            <person name="Bowman M."/>
            <person name="Iovene M."/>
            <person name="Sanseverino W."/>
            <person name="Cavagnaro P."/>
            <person name="Yildiz M."/>
            <person name="Macko-Podgorni A."/>
            <person name="Moranska E."/>
            <person name="Grzebelus E."/>
            <person name="Grzebelus D."/>
            <person name="Ashrafi H."/>
            <person name="Zheng Z."/>
            <person name="Cheng S."/>
            <person name="Spooner D."/>
            <person name="Van Deynze A."/>
            <person name="Simon P."/>
        </authorList>
    </citation>
    <scope>NUCLEOTIDE SEQUENCE</scope>
    <source>
        <tissue evidence="7">Leaf</tissue>
    </source>
</reference>
<keyword evidence="2" id="KW-0929">Antimicrobial</keyword>
<name>A0AAF1AXA9_DAUCS</name>
<dbReference type="InterPro" id="IPR010851">
    <property type="entry name" value="DEFL"/>
</dbReference>
<keyword evidence="6" id="KW-0732">Signal</keyword>
<feature type="chain" id="PRO_5042172501" description="Knottin scorpion toxin-like domain-containing protein" evidence="6">
    <location>
        <begin position="22"/>
        <end position="74"/>
    </location>
</feature>
<keyword evidence="8" id="KW-1185">Reference proteome</keyword>
<protein>
    <recommendedName>
        <fullName evidence="9">Knottin scorpion toxin-like domain-containing protein</fullName>
    </recommendedName>
</protein>
<evidence type="ECO:0000256" key="3">
    <source>
        <dbReference type="ARBA" id="ARBA00022577"/>
    </source>
</evidence>
<evidence type="ECO:0000256" key="4">
    <source>
        <dbReference type="ARBA" id="ARBA00022821"/>
    </source>
</evidence>
<evidence type="ECO:0000313" key="8">
    <source>
        <dbReference type="Proteomes" id="UP000077755"/>
    </source>
</evidence>
<proteinExistence type="inferred from homology"/>